<name>A0A224XSX6_9HEMI</name>
<dbReference type="AlphaFoldDB" id="A0A224XSX6"/>
<organism evidence="2">
    <name type="scientific">Panstrongylus lignarius</name>
    <dbReference type="NCBI Taxonomy" id="156445"/>
    <lineage>
        <taxon>Eukaryota</taxon>
        <taxon>Metazoa</taxon>
        <taxon>Ecdysozoa</taxon>
        <taxon>Arthropoda</taxon>
        <taxon>Hexapoda</taxon>
        <taxon>Insecta</taxon>
        <taxon>Pterygota</taxon>
        <taxon>Neoptera</taxon>
        <taxon>Paraneoptera</taxon>
        <taxon>Hemiptera</taxon>
        <taxon>Heteroptera</taxon>
        <taxon>Panheteroptera</taxon>
        <taxon>Cimicomorpha</taxon>
        <taxon>Reduviidae</taxon>
        <taxon>Triatominae</taxon>
        <taxon>Panstrongylus</taxon>
    </lineage>
</organism>
<sequence>MEFLVLLASLGTGGASGLHGGVRNEAGKLGHPTAWSNRALTQTKYSVPGRRSSILQDNASPVYIDLYFPSLPLSLNSTS</sequence>
<feature type="signal peptide" evidence="1">
    <location>
        <begin position="1"/>
        <end position="17"/>
    </location>
</feature>
<keyword evidence="1" id="KW-0732">Signal</keyword>
<evidence type="ECO:0000313" key="2">
    <source>
        <dbReference type="EMBL" id="JAW15637.1"/>
    </source>
</evidence>
<reference evidence="2" key="1">
    <citation type="journal article" date="2018" name="PLoS Negl. Trop. Dis.">
        <title>An insight into the salivary gland and fat body transcriptome of Panstrongylus lignarius (Hemiptera: Heteroptera), the main vector of Chagas disease in Peru.</title>
        <authorList>
            <person name="Nevoa J.C."/>
            <person name="Mendes M.T."/>
            <person name="da Silva M.V."/>
            <person name="Soares S.C."/>
            <person name="Oliveira C.J.F."/>
            <person name="Ribeiro J.M.C."/>
        </authorList>
    </citation>
    <scope>NUCLEOTIDE SEQUENCE</scope>
</reference>
<accession>A0A224XSX6</accession>
<dbReference type="EMBL" id="GFTR01000789">
    <property type="protein sequence ID" value="JAW15637.1"/>
    <property type="molecule type" value="Transcribed_RNA"/>
</dbReference>
<feature type="chain" id="PRO_5012601177" evidence="1">
    <location>
        <begin position="18"/>
        <end position="79"/>
    </location>
</feature>
<proteinExistence type="predicted"/>
<protein>
    <submittedName>
        <fullName evidence="2">Putative secreted protein</fullName>
    </submittedName>
</protein>
<evidence type="ECO:0000256" key="1">
    <source>
        <dbReference type="SAM" id="SignalP"/>
    </source>
</evidence>